<dbReference type="eggNOG" id="KOG4754">
    <property type="taxonomic scope" value="Eukaryota"/>
</dbReference>
<dbReference type="OMA" id="RETFDCH"/>
<dbReference type="InterPro" id="IPR013078">
    <property type="entry name" value="His_Pase_superF_clade-1"/>
</dbReference>
<dbReference type="Pfam" id="PF00300">
    <property type="entry name" value="His_Phos_1"/>
    <property type="match status" value="1"/>
</dbReference>
<dbReference type="EnsemblProtists" id="PYU1_T008588">
    <property type="protein sequence ID" value="PYU1_T008588"/>
    <property type="gene ID" value="PYU1_G008572"/>
</dbReference>
<proteinExistence type="predicted"/>
<dbReference type="EMBL" id="GL376613">
    <property type="status" value="NOT_ANNOTATED_CDS"/>
    <property type="molecule type" value="Genomic_DNA"/>
</dbReference>
<dbReference type="GO" id="GO:0005737">
    <property type="term" value="C:cytoplasm"/>
    <property type="evidence" value="ECO:0007669"/>
    <property type="project" value="TreeGrafter"/>
</dbReference>
<dbReference type="GO" id="GO:0016791">
    <property type="term" value="F:phosphatase activity"/>
    <property type="evidence" value="ECO:0007669"/>
    <property type="project" value="TreeGrafter"/>
</dbReference>
<organism evidence="1 2">
    <name type="scientific">Globisporangium ultimum (strain ATCC 200006 / CBS 805.95 / DAOM BR144)</name>
    <name type="common">Pythium ultimum</name>
    <dbReference type="NCBI Taxonomy" id="431595"/>
    <lineage>
        <taxon>Eukaryota</taxon>
        <taxon>Sar</taxon>
        <taxon>Stramenopiles</taxon>
        <taxon>Oomycota</taxon>
        <taxon>Peronosporomycetes</taxon>
        <taxon>Pythiales</taxon>
        <taxon>Pythiaceae</taxon>
        <taxon>Globisporangium</taxon>
    </lineage>
</organism>
<reference evidence="1" key="3">
    <citation type="submission" date="2015-02" db="UniProtKB">
        <authorList>
            <consortium name="EnsemblProtists"/>
        </authorList>
    </citation>
    <scope>IDENTIFICATION</scope>
    <source>
        <strain evidence="1">DAOM BR144</strain>
    </source>
</reference>
<dbReference type="InterPro" id="IPR050275">
    <property type="entry name" value="PGM_Phosphatase"/>
</dbReference>
<protein>
    <recommendedName>
        <fullName evidence="3">Phosphoglycerate mutase</fullName>
    </recommendedName>
</protein>
<dbReference type="VEuPathDB" id="FungiDB:PYU1_G008572"/>
<dbReference type="CDD" id="cd07067">
    <property type="entry name" value="HP_PGM_like"/>
    <property type="match status" value="1"/>
</dbReference>
<dbReference type="HOGENOM" id="CLU_039184_2_0_1"/>
<dbReference type="InParanoid" id="K3WUE1"/>
<dbReference type="SMART" id="SM00855">
    <property type="entry name" value="PGAM"/>
    <property type="match status" value="1"/>
</dbReference>
<reference evidence="2" key="2">
    <citation type="submission" date="2010-04" db="EMBL/GenBank/DDBJ databases">
        <authorList>
            <person name="Buell R."/>
            <person name="Hamilton J."/>
            <person name="Hostetler J."/>
        </authorList>
    </citation>
    <scope>NUCLEOTIDE SEQUENCE [LARGE SCALE GENOMIC DNA]</scope>
    <source>
        <strain evidence="2">DAOM:BR144</strain>
    </source>
</reference>
<dbReference type="SUPFAM" id="SSF53254">
    <property type="entry name" value="Phosphoglycerate mutase-like"/>
    <property type="match status" value="1"/>
</dbReference>
<dbReference type="Proteomes" id="UP000019132">
    <property type="component" value="Unassembled WGS sequence"/>
</dbReference>
<dbReference type="PANTHER" id="PTHR48100">
    <property type="entry name" value="BROAD-SPECIFICITY PHOSPHATASE YOR283W-RELATED"/>
    <property type="match status" value="1"/>
</dbReference>
<dbReference type="PANTHER" id="PTHR48100:SF1">
    <property type="entry name" value="HISTIDINE PHOSPHATASE FAMILY PROTEIN-RELATED"/>
    <property type="match status" value="1"/>
</dbReference>
<evidence type="ECO:0008006" key="3">
    <source>
        <dbReference type="Google" id="ProtNLM"/>
    </source>
</evidence>
<accession>K3WUE1</accession>
<dbReference type="InterPro" id="IPR029033">
    <property type="entry name" value="His_PPase_superfam"/>
</dbReference>
<dbReference type="AlphaFoldDB" id="K3WUE1"/>
<keyword evidence="2" id="KW-1185">Reference proteome</keyword>
<evidence type="ECO:0000313" key="1">
    <source>
        <dbReference type="EnsemblProtists" id="PYU1_T008588"/>
    </source>
</evidence>
<sequence>MKAEIFALDGFFTRVNPDDIESVNSNHTSIFKNFRLAVGSWADLEAKLAKTKNHMTPARDIKVVYLIRHAQGAHNVAEVEYGDAWWTAPIARSDVYLDTNLTELGINDARSKGPPGLAAECDKGMPRIERVIVSTLSRTIQTAHHFFEGYPMVSPRFVSMELCREKLGIHTFNKRVSRTKLQEKFSKDKVDFSRIRDEEDTLWSPTHMETESEIQERAQEFLRELFASFPEETHVAVVTHYKVIWAIFKVMYPHFEKDVAATNCEVIPIVLERVQ</sequence>
<evidence type="ECO:0000313" key="2">
    <source>
        <dbReference type="Proteomes" id="UP000019132"/>
    </source>
</evidence>
<dbReference type="Gene3D" id="3.40.50.1240">
    <property type="entry name" value="Phosphoglycerate mutase-like"/>
    <property type="match status" value="1"/>
</dbReference>
<reference evidence="2" key="1">
    <citation type="journal article" date="2010" name="Genome Biol.">
        <title>Genome sequence of the necrotrophic plant pathogen Pythium ultimum reveals original pathogenicity mechanisms and effector repertoire.</title>
        <authorList>
            <person name="Levesque C.A."/>
            <person name="Brouwer H."/>
            <person name="Cano L."/>
            <person name="Hamilton J.P."/>
            <person name="Holt C."/>
            <person name="Huitema E."/>
            <person name="Raffaele S."/>
            <person name="Robideau G.P."/>
            <person name="Thines M."/>
            <person name="Win J."/>
            <person name="Zerillo M.M."/>
            <person name="Beakes G.W."/>
            <person name="Boore J.L."/>
            <person name="Busam D."/>
            <person name="Dumas B."/>
            <person name="Ferriera S."/>
            <person name="Fuerstenberg S.I."/>
            <person name="Gachon C.M."/>
            <person name="Gaulin E."/>
            <person name="Govers F."/>
            <person name="Grenville-Briggs L."/>
            <person name="Horner N."/>
            <person name="Hostetler J."/>
            <person name="Jiang R.H."/>
            <person name="Johnson J."/>
            <person name="Krajaejun T."/>
            <person name="Lin H."/>
            <person name="Meijer H.J."/>
            <person name="Moore B."/>
            <person name="Morris P."/>
            <person name="Phuntmart V."/>
            <person name="Puiu D."/>
            <person name="Shetty J."/>
            <person name="Stajich J.E."/>
            <person name="Tripathy S."/>
            <person name="Wawra S."/>
            <person name="van West P."/>
            <person name="Whitty B.R."/>
            <person name="Coutinho P.M."/>
            <person name="Henrissat B."/>
            <person name="Martin F."/>
            <person name="Thomas P.D."/>
            <person name="Tyler B.M."/>
            <person name="De Vries R.P."/>
            <person name="Kamoun S."/>
            <person name="Yandell M."/>
            <person name="Tisserat N."/>
            <person name="Buell C.R."/>
        </authorList>
    </citation>
    <scope>NUCLEOTIDE SEQUENCE</scope>
    <source>
        <strain evidence="2">DAOM:BR144</strain>
    </source>
</reference>
<name>K3WUE1_GLOUD</name>